<evidence type="ECO:0000313" key="2">
    <source>
        <dbReference type="Proteomes" id="UP000288073"/>
    </source>
</evidence>
<dbReference type="EMBL" id="PEMN01000282">
    <property type="protein sequence ID" value="RTI15601.1"/>
    <property type="molecule type" value="Genomic_DNA"/>
</dbReference>
<name>A0A430V0A8_THESC</name>
<feature type="non-terminal residue" evidence="1">
    <location>
        <position position="1"/>
    </location>
</feature>
<dbReference type="Proteomes" id="UP000288073">
    <property type="component" value="Unassembled WGS sequence"/>
</dbReference>
<sequence>AGVVDPGEAETLAGILFQAVREGTREGVSAAETFQNVERYLQGLLAQGVTANERSLAFYAALLDRLSETQDRALMGEVGARAVGNILEGLTRTGQPGLEVLAFRALGDSTAWPQVKRMLAEEGFEEVVACEGVAPGPQDLRNLDALSPARGLELG</sequence>
<proteinExistence type="predicted"/>
<feature type="non-terminal residue" evidence="1">
    <location>
        <position position="155"/>
    </location>
</feature>
<gene>
    <name evidence="1" type="ORF">CSW23_08415</name>
</gene>
<accession>A0A430V0A8</accession>
<dbReference type="AlphaFoldDB" id="A0A430V0A8"/>
<reference evidence="1 2" key="1">
    <citation type="journal article" date="2019" name="Extremophiles">
        <title>Biogeography of thermophiles and predominance of Thermus scotoductus in domestic water heaters.</title>
        <authorList>
            <person name="Wilpiszeski R.L."/>
            <person name="Zhang Z."/>
            <person name="House C.H."/>
        </authorList>
    </citation>
    <scope>NUCLEOTIDE SEQUENCE [LARGE SCALE GENOMIC DNA]</scope>
    <source>
        <strain evidence="1 2">10_S10</strain>
    </source>
</reference>
<comment type="caution">
    <text evidence="1">The sequence shown here is derived from an EMBL/GenBank/DDBJ whole genome shotgun (WGS) entry which is preliminary data.</text>
</comment>
<organism evidence="1 2">
    <name type="scientific">Thermus scotoductus</name>
    <dbReference type="NCBI Taxonomy" id="37636"/>
    <lineage>
        <taxon>Bacteria</taxon>
        <taxon>Thermotogati</taxon>
        <taxon>Deinococcota</taxon>
        <taxon>Deinococci</taxon>
        <taxon>Thermales</taxon>
        <taxon>Thermaceae</taxon>
        <taxon>Thermus</taxon>
    </lineage>
</organism>
<protein>
    <submittedName>
        <fullName evidence="1">Uncharacterized protein</fullName>
    </submittedName>
</protein>
<evidence type="ECO:0000313" key="1">
    <source>
        <dbReference type="EMBL" id="RTI15601.1"/>
    </source>
</evidence>